<feature type="chain" id="PRO_5031242265" evidence="3">
    <location>
        <begin position="41"/>
        <end position="406"/>
    </location>
</feature>
<evidence type="ECO:0000256" key="3">
    <source>
        <dbReference type="SAM" id="SignalP"/>
    </source>
</evidence>
<dbReference type="Gene3D" id="1.10.287.470">
    <property type="entry name" value="Helix hairpin bin"/>
    <property type="match status" value="1"/>
</dbReference>
<comment type="similarity">
    <text evidence="1">Belongs to the membrane fusion protein (MFP) (TC 8.A.1) family.</text>
</comment>
<dbReference type="GO" id="GO:0015562">
    <property type="term" value="F:efflux transmembrane transporter activity"/>
    <property type="evidence" value="ECO:0007669"/>
    <property type="project" value="TreeGrafter"/>
</dbReference>
<dbReference type="InterPro" id="IPR006143">
    <property type="entry name" value="RND_pump_MFP"/>
</dbReference>
<name>A0A7Z2ZK96_9BACL</name>
<keyword evidence="2" id="KW-0175">Coiled coil</keyword>
<accession>A0A7Z2ZK96</accession>
<evidence type="ECO:0000313" key="6">
    <source>
        <dbReference type="EMBL" id="QJD82610.1"/>
    </source>
</evidence>
<evidence type="ECO:0000256" key="2">
    <source>
        <dbReference type="SAM" id="Coils"/>
    </source>
</evidence>
<dbReference type="Pfam" id="PF25989">
    <property type="entry name" value="YknX_C"/>
    <property type="match status" value="1"/>
</dbReference>
<protein>
    <submittedName>
        <fullName evidence="6">Efflux RND transporter periplasmic adaptor subunit</fullName>
    </submittedName>
</protein>
<dbReference type="Pfam" id="PF25917">
    <property type="entry name" value="BSH_RND"/>
    <property type="match status" value="1"/>
</dbReference>
<dbReference type="Gene3D" id="2.40.30.170">
    <property type="match status" value="1"/>
</dbReference>
<feature type="signal peptide" evidence="3">
    <location>
        <begin position="1"/>
        <end position="40"/>
    </location>
</feature>
<gene>
    <name evidence="6" type="ORF">HH215_05005</name>
</gene>
<organism evidence="6 7">
    <name type="scientific">Cohnella herbarum</name>
    <dbReference type="NCBI Taxonomy" id="2728023"/>
    <lineage>
        <taxon>Bacteria</taxon>
        <taxon>Bacillati</taxon>
        <taxon>Bacillota</taxon>
        <taxon>Bacilli</taxon>
        <taxon>Bacillales</taxon>
        <taxon>Paenibacillaceae</taxon>
        <taxon>Cohnella</taxon>
    </lineage>
</organism>
<dbReference type="EMBL" id="CP051680">
    <property type="protein sequence ID" value="QJD82610.1"/>
    <property type="molecule type" value="Genomic_DNA"/>
</dbReference>
<dbReference type="InterPro" id="IPR058625">
    <property type="entry name" value="MdtA-like_BSH"/>
</dbReference>
<keyword evidence="3" id="KW-0732">Signal</keyword>
<keyword evidence="7" id="KW-1185">Reference proteome</keyword>
<dbReference type="PANTHER" id="PTHR30469">
    <property type="entry name" value="MULTIDRUG RESISTANCE PROTEIN MDTA"/>
    <property type="match status" value="1"/>
</dbReference>
<dbReference type="KEGG" id="cheb:HH215_05005"/>
<proteinExistence type="inferred from homology"/>
<evidence type="ECO:0000313" key="7">
    <source>
        <dbReference type="Proteomes" id="UP000502248"/>
    </source>
</evidence>
<dbReference type="GO" id="GO:1990281">
    <property type="term" value="C:efflux pump complex"/>
    <property type="evidence" value="ECO:0007669"/>
    <property type="project" value="TreeGrafter"/>
</dbReference>
<dbReference type="Proteomes" id="UP000502248">
    <property type="component" value="Chromosome"/>
</dbReference>
<dbReference type="Gene3D" id="2.40.50.100">
    <property type="match status" value="1"/>
</dbReference>
<feature type="domain" description="Multidrug resistance protein MdtA-like barrel-sandwich hybrid" evidence="4">
    <location>
        <begin position="79"/>
        <end position="247"/>
    </location>
</feature>
<feature type="coiled-coil region" evidence="2">
    <location>
        <begin position="112"/>
        <end position="139"/>
    </location>
</feature>
<dbReference type="InterPro" id="IPR058637">
    <property type="entry name" value="YknX-like_C"/>
</dbReference>
<evidence type="ECO:0000256" key="1">
    <source>
        <dbReference type="ARBA" id="ARBA00009477"/>
    </source>
</evidence>
<reference evidence="6 7" key="1">
    <citation type="submission" date="2020-04" db="EMBL/GenBank/DDBJ databases">
        <title>Genome sequencing of novel species.</title>
        <authorList>
            <person name="Heo J."/>
            <person name="Kim S.-J."/>
            <person name="Kim J.-S."/>
            <person name="Hong S.-B."/>
            <person name="Kwon S.-W."/>
        </authorList>
    </citation>
    <scope>NUCLEOTIDE SEQUENCE [LARGE SCALE GENOMIC DNA]</scope>
    <source>
        <strain evidence="6 7">MFER-1</strain>
    </source>
</reference>
<dbReference type="PANTHER" id="PTHR30469:SF33">
    <property type="entry name" value="SLR1207 PROTEIN"/>
    <property type="match status" value="1"/>
</dbReference>
<feature type="domain" description="YknX-like C-terminal permuted SH3-like" evidence="5">
    <location>
        <begin position="334"/>
        <end position="400"/>
    </location>
</feature>
<dbReference type="SUPFAM" id="SSF111369">
    <property type="entry name" value="HlyD-like secretion proteins"/>
    <property type="match status" value="1"/>
</dbReference>
<evidence type="ECO:0000259" key="4">
    <source>
        <dbReference type="Pfam" id="PF25917"/>
    </source>
</evidence>
<sequence>MWIHETRKRQSKLNNKKTIILLLLSASAFYLSGCSTSANVAEQPTAAVSEEALVKVEAVAKISMGEPREQLAEVSASSRVDITAEAGGMLLRLVKRNGDKVNAGDVIAIIDNKNAFIEKERAEAALKNAESSLLNSEAELSARRLELTNTVNSIKDKLKMQAREGTEAEQDETKRSLAVALKQLEALQGNQASEALKANVETARLSLEQAAHSWGNGEIKAPASGILTDVKADAGSNIQAGSAFGVVQNTEKVKLKAQLTETAAQLARNKREIVFKNAGDGESQRKAKVVYLSELPDAGTKLYDFELEVENTDRSLKPASRVQIQLTTPEEESVIAIPSLSIVREGTETFAFVLNGNKAEKRKIVPGRINGPYQEILEGLKIDDRLIVSGQHALKDGQTVGIAPKS</sequence>
<dbReference type="RefSeq" id="WP_169278908.1">
    <property type="nucleotide sequence ID" value="NZ_CP051680.1"/>
</dbReference>
<dbReference type="NCBIfam" id="TIGR01730">
    <property type="entry name" value="RND_mfp"/>
    <property type="match status" value="1"/>
</dbReference>
<dbReference type="Gene3D" id="2.40.420.20">
    <property type="match status" value="1"/>
</dbReference>
<dbReference type="AlphaFoldDB" id="A0A7Z2ZK96"/>
<evidence type="ECO:0000259" key="5">
    <source>
        <dbReference type="Pfam" id="PF25989"/>
    </source>
</evidence>